<sequence>MIEKISAKTVSVVKEGWSWWWEDYGSNISTSEDQKVAAGVSAVLLTVLITSWYIFRTRSKSMNSKRKLFPLPPGPRGLPLVGNLFSLEPDLHIYLTKLAQVYGPILKLQLGSKVCVVLSSSSLAKEVLRDHDAIFANRDSSIAALVSSYGGLDIGWSPINSEWRKLRKVFAHDMLSNKNLDSCYSLRREVVRQTVRDLYHNKINTPINIGEQEYS</sequence>
<keyword evidence="3" id="KW-1185">Reference proteome</keyword>
<evidence type="ECO:0000256" key="1">
    <source>
        <dbReference type="SAM" id="Phobius"/>
    </source>
</evidence>
<dbReference type="AlphaFoldDB" id="A0A200R9W9"/>
<dbReference type="GO" id="GO:0033075">
    <property type="term" value="P:isoquinoline alkaloid biosynthetic process"/>
    <property type="evidence" value="ECO:0007669"/>
    <property type="project" value="UniProtKB-ARBA"/>
</dbReference>
<feature type="transmembrane region" description="Helical" evidence="1">
    <location>
        <begin position="36"/>
        <end position="55"/>
    </location>
</feature>
<dbReference type="GO" id="GO:0004497">
    <property type="term" value="F:monooxygenase activity"/>
    <property type="evidence" value="ECO:0007669"/>
    <property type="project" value="InterPro"/>
</dbReference>
<dbReference type="SUPFAM" id="SSF48264">
    <property type="entry name" value="Cytochrome P450"/>
    <property type="match status" value="1"/>
</dbReference>
<organism evidence="2 3">
    <name type="scientific">Macleaya cordata</name>
    <name type="common">Five-seeded plume-poppy</name>
    <name type="synonym">Bocconia cordata</name>
    <dbReference type="NCBI Taxonomy" id="56857"/>
    <lineage>
        <taxon>Eukaryota</taxon>
        <taxon>Viridiplantae</taxon>
        <taxon>Streptophyta</taxon>
        <taxon>Embryophyta</taxon>
        <taxon>Tracheophyta</taxon>
        <taxon>Spermatophyta</taxon>
        <taxon>Magnoliopsida</taxon>
        <taxon>Ranunculales</taxon>
        <taxon>Papaveraceae</taxon>
        <taxon>Papaveroideae</taxon>
        <taxon>Macleaya</taxon>
    </lineage>
</organism>
<dbReference type="InterPro" id="IPR002401">
    <property type="entry name" value="Cyt_P450_E_grp-I"/>
</dbReference>
<comment type="caution">
    <text evidence="2">The sequence shown here is derived from an EMBL/GenBank/DDBJ whole genome shotgun (WGS) entry which is preliminary data.</text>
</comment>
<keyword evidence="1" id="KW-0812">Transmembrane</keyword>
<proteinExistence type="predicted"/>
<dbReference type="PRINTS" id="PR00463">
    <property type="entry name" value="EP450I"/>
</dbReference>
<dbReference type="PANTHER" id="PTHR47951">
    <property type="entry name" value="OS08G0547900 PROTEIN"/>
    <property type="match status" value="1"/>
</dbReference>
<evidence type="ECO:0000313" key="3">
    <source>
        <dbReference type="Proteomes" id="UP000195402"/>
    </source>
</evidence>
<keyword evidence="1" id="KW-1133">Transmembrane helix</keyword>
<keyword evidence="1" id="KW-0472">Membrane</keyword>
<name>A0A200R9W9_MACCD</name>
<dbReference type="Gene3D" id="1.10.630.10">
    <property type="entry name" value="Cytochrome P450"/>
    <property type="match status" value="1"/>
</dbReference>
<dbReference type="GO" id="GO:0016705">
    <property type="term" value="F:oxidoreductase activity, acting on paired donors, with incorporation or reduction of molecular oxygen"/>
    <property type="evidence" value="ECO:0007669"/>
    <property type="project" value="InterPro"/>
</dbReference>
<dbReference type="InParanoid" id="A0A200R9W9"/>
<dbReference type="PANTHER" id="PTHR47951:SF8">
    <property type="entry name" value="CYTOCHROME P450 93A2-LIKE"/>
    <property type="match status" value="1"/>
</dbReference>
<dbReference type="EMBL" id="MVGT01000185">
    <property type="protein sequence ID" value="OVA19512.1"/>
    <property type="molecule type" value="Genomic_DNA"/>
</dbReference>
<dbReference type="OrthoDB" id="2789670at2759"/>
<dbReference type="OMA" id="KSIGHIY"/>
<evidence type="ECO:0000313" key="2">
    <source>
        <dbReference type="EMBL" id="OVA19512.1"/>
    </source>
</evidence>
<dbReference type="STRING" id="56857.A0A200R9W9"/>
<protein>
    <submittedName>
        <fullName evidence="2">Cytochrome P450</fullName>
    </submittedName>
</protein>
<dbReference type="GO" id="GO:0005506">
    <property type="term" value="F:iron ion binding"/>
    <property type="evidence" value="ECO:0007669"/>
    <property type="project" value="InterPro"/>
</dbReference>
<dbReference type="InterPro" id="IPR001128">
    <property type="entry name" value="Cyt_P450"/>
</dbReference>
<dbReference type="Pfam" id="PF00067">
    <property type="entry name" value="p450"/>
    <property type="match status" value="1"/>
</dbReference>
<dbReference type="InterPro" id="IPR036396">
    <property type="entry name" value="Cyt_P450_sf"/>
</dbReference>
<accession>A0A200R9W9</accession>
<dbReference type="Proteomes" id="UP000195402">
    <property type="component" value="Unassembled WGS sequence"/>
</dbReference>
<dbReference type="GO" id="GO:0020037">
    <property type="term" value="F:heme binding"/>
    <property type="evidence" value="ECO:0007669"/>
    <property type="project" value="InterPro"/>
</dbReference>
<reference evidence="2 3" key="1">
    <citation type="journal article" date="2017" name="Mol. Plant">
        <title>The Genome of Medicinal Plant Macleaya cordata Provides New Insights into Benzylisoquinoline Alkaloids Metabolism.</title>
        <authorList>
            <person name="Liu X."/>
            <person name="Liu Y."/>
            <person name="Huang P."/>
            <person name="Ma Y."/>
            <person name="Qing Z."/>
            <person name="Tang Q."/>
            <person name="Cao H."/>
            <person name="Cheng P."/>
            <person name="Zheng Y."/>
            <person name="Yuan Z."/>
            <person name="Zhou Y."/>
            <person name="Liu J."/>
            <person name="Tang Z."/>
            <person name="Zhuo Y."/>
            <person name="Zhang Y."/>
            <person name="Yu L."/>
            <person name="Huang J."/>
            <person name="Yang P."/>
            <person name="Peng Q."/>
            <person name="Zhang J."/>
            <person name="Jiang W."/>
            <person name="Zhang Z."/>
            <person name="Lin K."/>
            <person name="Ro D.K."/>
            <person name="Chen X."/>
            <person name="Xiong X."/>
            <person name="Shang Y."/>
            <person name="Huang S."/>
            <person name="Zeng J."/>
        </authorList>
    </citation>
    <scope>NUCLEOTIDE SEQUENCE [LARGE SCALE GENOMIC DNA]</scope>
    <source>
        <strain evidence="3">cv. BLH2017</strain>
        <tissue evidence="2">Root</tissue>
    </source>
</reference>
<gene>
    <name evidence="2" type="ORF">BVC80_9051g3</name>
</gene>